<gene>
    <name evidence="4" type="ORF">VK70_01940</name>
</gene>
<evidence type="ECO:0000313" key="5">
    <source>
        <dbReference type="Proteomes" id="UP000034189"/>
    </source>
</evidence>
<dbReference type="PATRIC" id="fig|1333534.5.peg.406"/>
<reference evidence="4 5" key="2">
    <citation type="journal article" date="2016" name="Genome Announc.">
        <title>Genome Sequence of a Gram-Positive Diazotroph, Paenibacillus durus Type Strain ATCC 35681.</title>
        <authorList>
            <person name="Halim M.A."/>
            <person name="Rahman A.Y."/>
            <person name="Sim K.S."/>
            <person name="Yam H.C."/>
            <person name="Rahim A.A."/>
            <person name="Ghazali A.H."/>
            <person name="Najimudin N."/>
        </authorList>
    </citation>
    <scope>NUCLEOTIDE SEQUENCE [LARGE SCALE GENOMIC DNA]</scope>
    <source>
        <strain evidence="4 5">ATCC 35681</strain>
    </source>
</reference>
<feature type="chain" id="PRO_5039031952" evidence="3">
    <location>
        <begin position="33"/>
        <end position="162"/>
    </location>
</feature>
<feature type="transmembrane region" description="Helical" evidence="2">
    <location>
        <begin position="127"/>
        <end position="146"/>
    </location>
</feature>
<keyword evidence="1" id="KW-0175">Coiled coil</keyword>
<sequence>MKLKILPSLPRLLSAILLTGTLYTLPAPAAHANIFGDLYRGLEQFSELPDQMNNLQEGYHQTVNELEQTKNALGQTIDELDQTKNQLEAYRSENTSLQEQNRQLTVMIDELRDERAARESYIHRLKVTAATGLGLIAGYFILTRVIRLGMRSRSRRGDRLHK</sequence>
<keyword evidence="3" id="KW-0732">Signal</keyword>
<dbReference type="OrthoDB" id="2678845at2"/>
<proteinExistence type="predicted"/>
<accession>A0A0F7F7L3</accession>
<evidence type="ECO:0000256" key="3">
    <source>
        <dbReference type="SAM" id="SignalP"/>
    </source>
</evidence>
<dbReference type="EMBL" id="CP011114">
    <property type="protein sequence ID" value="AKG33502.1"/>
    <property type="molecule type" value="Genomic_DNA"/>
</dbReference>
<reference evidence="4 5" key="1">
    <citation type="submission" date="2015-03" db="EMBL/GenBank/DDBJ databases">
        <authorList>
            <person name="Abdul Halim M."/>
        </authorList>
    </citation>
    <scope>NUCLEOTIDE SEQUENCE [LARGE SCALE GENOMIC DNA]</scope>
    <source>
        <strain evidence="4 5">ATCC 35681</strain>
    </source>
</reference>
<feature type="coiled-coil region" evidence="1">
    <location>
        <begin position="52"/>
        <end position="117"/>
    </location>
</feature>
<evidence type="ECO:0000256" key="2">
    <source>
        <dbReference type="SAM" id="Phobius"/>
    </source>
</evidence>
<dbReference type="HOGENOM" id="CLU_138507_0_0_9"/>
<protein>
    <submittedName>
        <fullName evidence="4">Uncharacterized protein</fullName>
    </submittedName>
</protein>
<name>A0A0F7F7L3_PAEDU</name>
<evidence type="ECO:0000256" key="1">
    <source>
        <dbReference type="SAM" id="Coils"/>
    </source>
</evidence>
<evidence type="ECO:0000313" key="4">
    <source>
        <dbReference type="EMBL" id="AKG33502.1"/>
    </source>
</evidence>
<dbReference type="AlphaFoldDB" id="A0A0F7F7L3"/>
<dbReference type="SMR" id="A0A0F7F7L3"/>
<dbReference type="Proteomes" id="UP000034189">
    <property type="component" value="Chromosome"/>
</dbReference>
<organism evidence="4 5">
    <name type="scientific">Paenibacillus durus ATCC 35681</name>
    <dbReference type="NCBI Taxonomy" id="1333534"/>
    <lineage>
        <taxon>Bacteria</taxon>
        <taxon>Bacillati</taxon>
        <taxon>Bacillota</taxon>
        <taxon>Bacilli</taxon>
        <taxon>Bacillales</taxon>
        <taxon>Paenibacillaceae</taxon>
        <taxon>Paenibacillus</taxon>
    </lineage>
</organism>
<keyword evidence="2" id="KW-0812">Transmembrane</keyword>
<keyword evidence="2" id="KW-0472">Membrane</keyword>
<feature type="signal peptide" evidence="3">
    <location>
        <begin position="1"/>
        <end position="32"/>
    </location>
</feature>
<dbReference type="RefSeq" id="WP_025694429.1">
    <property type="nucleotide sequence ID" value="NZ_ASQQ01000127.1"/>
</dbReference>
<dbReference type="Gene3D" id="6.10.250.3150">
    <property type="match status" value="1"/>
</dbReference>
<keyword evidence="2" id="KW-1133">Transmembrane helix</keyword>